<dbReference type="Pfam" id="PF17853">
    <property type="entry name" value="GGDEF_2"/>
    <property type="match status" value="1"/>
</dbReference>
<dbReference type="PANTHER" id="PTHR43280:SF28">
    <property type="entry name" value="HTH-TYPE TRANSCRIPTIONAL ACTIVATOR RHAS"/>
    <property type="match status" value="1"/>
</dbReference>
<dbReference type="EMBL" id="JAHZIJ010000004">
    <property type="protein sequence ID" value="MBW7474754.1"/>
    <property type="molecule type" value="Genomic_DNA"/>
</dbReference>
<dbReference type="SUPFAM" id="SSF46689">
    <property type="entry name" value="Homeodomain-like"/>
    <property type="match status" value="2"/>
</dbReference>
<reference evidence="7 8" key="1">
    <citation type="submission" date="2021-07" db="EMBL/GenBank/DDBJ databases">
        <title>Paenibacillus radiodurans sp. nov., isolated from the southeastern edge of Tengger Desert.</title>
        <authorList>
            <person name="Zhang G."/>
        </authorList>
    </citation>
    <scope>NUCLEOTIDE SEQUENCE [LARGE SCALE GENOMIC DNA]</scope>
    <source>
        <strain evidence="7 8">DT7-4</strain>
    </source>
</reference>
<sequence>MYRILIVDDEALEREGLEWIARNMLQGKLQVFHAENGRIAIERAEEHHPHIVLMDVNMPGIQGLDAIREIKSRLPDTKFVLVTAYDYFAYAKEALTLGVKEYIVKPAKRTQVVATLQGLMEELDREKSKRAEELELRHRVSQLMPLVESELALVIMVRQVMDADAGQLAEWLDFPLDGGSAVVAAFPRAADVRDKKIYDTMRSFAKTNGTPCIVSSLIDRHMTIFLRIPPGAETDVWKQETVQFGGELCSLAERQLGMAITVGIGSARQGAEGLHESYFEAVFASACFEQGGKVCHFDDLKRGQEAAIPVPGMAAAEDEDALNRSYVASALHRIREEREQQTLSVLDRAKAFIEERFTEDLSLEEVADYVHLNPYYLSKILKQQFGETFIDLLTRLRIDKAKGLIASKSLSLKEICFEVGYKDPNYFSRVFKRVTGITPSEYRSSETS</sequence>
<dbReference type="InterPro" id="IPR001789">
    <property type="entry name" value="Sig_transdc_resp-reg_receiver"/>
</dbReference>
<keyword evidence="1" id="KW-0805">Transcription regulation</keyword>
<evidence type="ECO:0000256" key="3">
    <source>
        <dbReference type="ARBA" id="ARBA00023163"/>
    </source>
</evidence>
<evidence type="ECO:0000259" key="5">
    <source>
        <dbReference type="PROSITE" id="PS01124"/>
    </source>
</evidence>
<dbReference type="InterPro" id="IPR009057">
    <property type="entry name" value="Homeodomain-like_sf"/>
</dbReference>
<dbReference type="Gene3D" id="1.10.10.60">
    <property type="entry name" value="Homeodomain-like"/>
    <property type="match status" value="2"/>
</dbReference>
<evidence type="ECO:0000313" key="7">
    <source>
        <dbReference type="EMBL" id="MBW7474754.1"/>
    </source>
</evidence>
<dbReference type="InterPro" id="IPR020449">
    <property type="entry name" value="Tscrpt_reg_AraC-type_HTH"/>
</dbReference>
<dbReference type="PRINTS" id="PR00032">
    <property type="entry name" value="HTHARAC"/>
</dbReference>
<protein>
    <submittedName>
        <fullName evidence="7">Response regulator</fullName>
    </submittedName>
</protein>
<dbReference type="CDD" id="cd17536">
    <property type="entry name" value="REC_YesN-like"/>
    <property type="match status" value="1"/>
</dbReference>
<dbReference type="PROSITE" id="PS50110">
    <property type="entry name" value="RESPONSE_REGULATORY"/>
    <property type="match status" value="1"/>
</dbReference>
<feature type="domain" description="Response regulatory" evidence="6">
    <location>
        <begin position="3"/>
        <end position="120"/>
    </location>
</feature>
<dbReference type="PROSITE" id="PS00041">
    <property type="entry name" value="HTH_ARAC_FAMILY_1"/>
    <property type="match status" value="1"/>
</dbReference>
<keyword evidence="3" id="KW-0804">Transcription</keyword>
<dbReference type="Pfam" id="PF00072">
    <property type="entry name" value="Response_reg"/>
    <property type="match status" value="1"/>
</dbReference>
<evidence type="ECO:0000313" key="8">
    <source>
        <dbReference type="Proteomes" id="UP000812277"/>
    </source>
</evidence>
<evidence type="ECO:0000256" key="4">
    <source>
        <dbReference type="PROSITE-ProRule" id="PRU00169"/>
    </source>
</evidence>
<dbReference type="SMART" id="SM00342">
    <property type="entry name" value="HTH_ARAC"/>
    <property type="match status" value="1"/>
</dbReference>
<dbReference type="Gene3D" id="3.40.50.2300">
    <property type="match status" value="1"/>
</dbReference>
<gene>
    <name evidence="7" type="ORF">K0T92_08350</name>
</gene>
<keyword evidence="8" id="KW-1185">Reference proteome</keyword>
<dbReference type="InterPro" id="IPR018062">
    <property type="entry name" value="HTH_AraC-typ_CS"/>
</dbReference>
<dbReference type="PANTHER" id="PTHR43280">
    <property type="entry name" value="ARAC-FAMILY TRANSCRIPTIONAL REGULATOR"/>
    <property type="match status" value="1"/>
</dbReference>
<feature type="modified residue" description="4-aspartylphosphate" evidence="4">
    <location>
        <position position="55"/>
    </location>
</feature>
<dbReference type="Proteomes" id="UP000812277">
    <property type="component" value="Unassembled WGS sequence"/>
</dbReference>
<dbReference type="Pfam" id="PF12833">
    <property type="entry name" value="HTH_18"/>
    <property type="match status" value="1"/>
</dbReference>
<dbReference type="InterPro" id="IPR041522">
    <property type="entry name" value="CdaR_GGDEF"/>
</dbReference>
<name>A0ABS7D497_9BACL</name>
<dbReference type="InterPro" id="IPR011006">
    <property type="entry name" value="CheY-like_superfamily"/>
</dbReference>
<keyword evidence="4" id="KW-0597">Phosphoprotein</keyword>
<dbReference type="InterPro" id="IPR018060">
    <property type="entry name" value="HTH_AraC"/>
</dbReference>
<dbReference type="RefSeq" id="WP_219871995.1">
    <property type="nucleotide sequence ID" value="NZ_JAHZIJ010000004.1"/>
</dbReference>
<evidence type="ECO:0000256" key="1">
    <source>
        <dbReference type="ARBA" id="ARBA00023015"/>
    </source>
</evidence>
<dbReference type="PROSITE" id="PS01124">
    <property type="entry name" value="HTH_ARAC_FAMILY_2"/>
    <property type="match status" value="1"/>
</dbReference>
<organism evidence="7 8">
    <name type="scientific">Paenibacillus oenotherae</name>
    <dbReference type="NCBI Taxonomy" id="1435645"/>
    <lineage>
        <taxon>Bacteria</taxon>
        <taxon>Bacillati</taxon>
        <taxon>Bacillota</taxon>
        <taxon>Bacilli</taxon>
        <taxon>Bacillales</taxon>
        <taxon>Paenibacillaceae</taxon>
        <taxon>Paenibacillus</taxon>
    </lineage>
</organism>
<evidence type="ECO:0000256" key="2">
    <source>
        <dbReference type="ARBA" id="ARBA00023125"/>
    </source>
</evidence>
<dbReference type="SUPFAM" id="SSF52172">
    <property type="entry name" value="CheY-like"/>
    <property type="match status" value="1"/>
</dbReference>
<feature type="domain" description="HTH araC/xylS-type" evidence="5">
    <location>
        <begin position="347"/>
        <end position="445"/>
    </location>
</feature>
<comment type="caution">
    <text evidence="7">The sequence shown here is derived from an EMBL/GenBank/DDBJ whole genome shotgun (WGS) entry which is preliminary data.</text>
</comment>
<proteinExistence type="predicted"/>
<accession>A0ABS7D497</accession>
<dbReference type="SMART" id="SM00448">
    <property type="entry name" value="REC"/>
    <property type="match status" value="1"/>
</dbReference>
<keyword evidence="2" id="KW-0238">DNA-binding</keyword>
<evidence type="ECO:0000259" key="6">
    <source>
        <dbReference type="PROSITE" id="PS50110"/>
    </source>
</evidence>